<keyword evidence="7" id="KW-0472">Membrane</keyword>
<gene>
    <name evidence="10" type="primary">Olf4</name>
    <name evidence="10" type="ORF">ATRCLA_R05618</name>
</gene>
<keyword evidence="3" id="KW-0812">Transmembrane</keyword>
<organism evidence="10 11">
    <name type="scientific">Atrichornis clamosus</name>
    <dbReference type="NCBI Taxonomy" id="449594"/>
    <lineage>
        <taxon>Eukaryota</taxon>
        <taxon>Metazoa</taxon>
        <taxon>Chordata</taxon>
        <taxon>Craniata</taxon>
        <taxon>Vertebrata</taxon>
        <taxon>Euteleostomi</taxon>
        <taxon>Archelosauria</taxon>
        <taxon>Archosauria</taxon>
        <taxon>Dinosauria</taxon>
        <taxon>Saurischia</taxon>
        <taxon>Theropoda</taxon>
        <taxon>Coelurosauria</taxon>
        <taxon>Aves</taxon>
        <taxon>Neognathae</taxon>
        <taxon>Neoaves</taxon>
        <taxon>Telluraves</taxon>
        <taxon>Australaves</taxon>
        <taxon>Passeriformes</taxon>
        <taxon>Menuridae</taxon>
        <taxon>Atrichornis</taxon>
    </lineage>
</organism>
<dbReference type="EMBL" id="WBMZ01011985">
    <property type="protein sequence ID" value="NXY22448.1"/>
    <property type="molecule type" value="Genomic_DNA"/>
</dbReference>
<evidence type="ECO:0000313" key="10">
    <source>
        <dbReference type="EMBL" id="NXY22448.1"/>
    </source>
</evidence>
<keyword evidence="4" id="KW-0552">Olfaction</keyword>
<keyword evidence="5" id="KW-1133">Transmembrane helix</keyword>
<feature type="non-terminal residue" evidence="10">
    <location>
        <position position="92"/>
    </location>
</feature>
<evidence type="ECO:0000256" key="8">
    <source>
        <dbReference type="ARBA" id="ARBA00023170"/>
    </source>
</evidence>
<proteinExistence type="predicted"/>
<dbReference type="GO" id="GO:0004984">
    <property type="term" value="F:olfactory receptor activity"/>
    <property type="evidence" value="ECO:0007669"/>
    <property type="project" value="InterPro"/>
</dbReference>
<keyword evidence="8" id="KW-0675">Receptor</keyword>
<comment type="caution">
    <text evidence="10">The sequence shown here is derived from an EMBL/GenBank/DDBJ whole genome shotgun (WGS) entry which is preliminary data.</text>
</comment>
<evidence type="ECO:0000256" key="6">
    <source>
        <dbReference type="ARBA" id="ARBA00023040"/>
    </source>
</evidence>
<evidence type="ECO:0000256" key="1">
    <source>
        <dbReference type="ARBA" id="ARBA00004651"/>
    </source>
</evidence>
<evidence type="ECO:0000256" key="5">
    <source>
        <dbReference type="ARBA" id="ARBA00022989"/>
    </source>
</evidence>
<dbReference type="PANTHER" id="PTHR26452">
    <property type="entry name" value="OLFACTORY RECEPTOR"/>
    <property type="match status" value="1"/>
</dbReference>
<dbReference type="SUPFAM" id="SSF81321">
    <property type="entry name" value="Family A G protein-coupled receptor-like"/>
    <property type="match status" value="1"/>
</dbReference>
<keyword evidence="11" id="KW-1185">Reference proteome</keyword>
<comment type="subcellular location">
    <subcellularLocation>
        <location evidence="1">Cell membrane</location>
        <topology evidence="1">Multi-pass membrane protein</topology>
    </subcellularLocation>
</comment>
<dbReference type="Gene3D" id="1.20.1070.10">
    <property type="entry name" value="Rhodopsin 7-helix transmembrane proteins"/>
    <property type="match status" value="1"/>
</dbReference>
<dbReference type="GO" id="GO:0004930">
    <property type="term" value="F:G protein-coupled receptor activity"/>
    <property type="evidence" value="ECO:0007669"/>
    <property type="project" value="UniProtKB-KW"/>
</dbReference>
<dbReference type="Proteomes" id="UP000658642">
    <property type="component" value="Unassembled WGS sequence"/>
</dbReference>
<dbReference type="OrthoDB" id="9197889at2759"/>
<name>A0A852P872_9PASS</name>
<evidence type="ECO:0000256" key="3">
    <source>
        <dbReference type="ARBA" id="ARBA00022692"/>
    </source>
</evidence>
<dbReference type="InterPro" id="IPR050516">
    <property type="entry name" value="Olfactory_GPCR"/>
</dbReference>
<keyword evidence="6" id="KW-0297">G-protein coupled receptor</keyword>
<evidence type="ECO:0000256" key="2">
    <source>
        <dbReference type="ARBA" id="ARBA00022475"/>
    </source>
</evidence>
<dbReference type="InterPro" id="IPR000725">
    <property type="entry name" value="Olfact_rcpt"/>
</dbReference>
<protein>
    <submittedName>
        <fullName evidence="10">OLF4 protein</fullName>
    </submittedName>
</protein>
<evidence type="ECO:0000313" key="11">
    <source>
        <dbReference type="Proteomes" id="UP000658642"/>
    </source>
</evidence>
<reference evidence="10" key="1">
    <citation type="submission" date="2020-02" db="EMBL/GenBank/DDBJ databases">
        <title>Bird 10,000 Genomes (B10K) Project - Family phase.</title>
        <authorList>
            <person name="Zhang G."/>
        </authorList>
    </citation>
    <scope>NUCLEOTIDE SEQUENCE</scope>
    <source>
        <strain evidence="10">B10K-DU-029-61</strain>
        <tissue evidence="10">Blood</tissue>
    </source>
</reference>
<keyword evidence="4" id="KW-0716">Sensory transduction</keyword>
<sequence length="92" mass="9635">QMSNSGSLSQFLLLAFADTRELQLLHFCLSLGISLATLLGNGLIVSAGACDRHLHTPVFSFLLSLSLTHLGSSCTTVPKASGQGIFSQLSVS</sequence>
<dbReference type="AlphaFoldDB" id="A0A852P872"/>
<keyword evidence="9" id="KW-0807">Transducer</keyword>
<dbReference type="Pfam" id="PF13853">
    <property type="entry name" value="7tm_4"/>
    <property type="match status" value="1"/>
</dbReference>
<evidence type="ECO:0000256" key="9">
    <source>
        <dbReference type="ARBA" id="ARBA00023224"/>
    </source>
</evidence>
<dbReference type="GO" id="GO:0005886">
    <property type="term" value="C:plasma membrane"/>
    <property type="evidence" value="ECO:0007669"/>
    <property type="project" value="UniProtKB-SubCell"/>
</dbReference>
<evidence type="ECO:0000256" key="7">
    <source>
        <dbReference type="ARBA" id="ARBA00023136"/>
    </source>
</evidence>
<keyword evidence="2" id="KW-1003">Cell membrane</keyword>
<accession>A0A852P872</accession>
<evidence type="ECO:0000256" key="4">
    <source>
        <dbReference type="ARBA" id="ARBA00022725"/>
    </source>
</evidence>
<feature type="non-terminal residue" evidence="10">
    <location>
        <position position="1"/>
    </location>
</feature>